<gene>
    <name evidence="2" type="ORF">M419DRAFT_10988</name>
</gene>
<proteinExistence type="predicted"/>
<protein>
    <submittedName>
        <fullName evidence="2">Uncharacterized protein</fullName>
    </submittedName>
</protein>
<name>A0A024S443_HYPJR</name>
<dbReference type="HOGENOM" id="CLU_022135_0_0_1"/>
<feature type="compositionally biased region" description="Polar residues" evidence="1">
    <location>
        <begin position="276"/>
        <end position="288"/>
    </location>
</feature>
<feature type="compositionally biased region" description="Polar residues" evidence="1">
    <location>
        <begin position="238"/>
        <end position="264"/>
    </location>
</feature>
<dbReference type="KEGG" id="trr:M419DRAFT_10988"/>
<dbReference type="EMBL" id="KI911157">
    <property type="protein sequence ID" value="ETR99245.1"/>
    <property type="molecule type" value="Genomic_DNA"/>
</dbReference>
<dbReference type="AlphaFoldDB" id="A0A024S443"/>
<dbReference type="OrthoDB" id="3506470at2759"/>
<evidence type="ECO:0000313" key="2">
    <source>
        <dbReference type="EMBL" id="ETR99245.1"/>
    </source>
</evidence>
<dbReference type="Proteomes" id="UP000024376">
    <property type="component" value="Unassembled WGS sequence"/>
</dbReference>
<feature type="region of interest" description="Disordered" evidence="1">
    <location>
        <begin position="228"/>
        <end position="289"/>
    </location>
</feature>
<feature type="region of interest" description="Disordered" evidence="1">
    <location>
        <begin position="102"/>
        <end position="145"/>
    </location>
</feature>
<evidence type="ECO:0000313" key="3">
    <source>
        <dbReference type="Proteomes" id="UP000024376"/>
    </source>
</evidence>
<reference evidence="3" key="1">
    <citation type="journal article" date="2013" name="Ind. Biotechnol.">
        <title>Comparative genomics analysis of Trichoderma reesei strains.</title>
        <authorList>
            <person name="Koike H."/>
            <person name="Aerts A."/>
            <person name="LaButti K."/>
            <person name="Grigoriev I.V."/>
            <person name="Baker S.E."/>
        </authorList>
    </citation>
    <scope>NUCLEOTIDE SEQUENCE [LARGE SCALE GENOMIC DNA]</scope>
    <source>
        <strain evidence="3">ATCC 56765 / BCRC 32924 / NRRL 11460 / Rut C-30</strain>
    </source>
</reference>
<organism evidence="2 3">
    <name type="scientific">Hypocrea jecorina (strain ATCC 56765 / BCRC 32924 / NRRL 11460 / Rut C-30)</name>
    <name type="common">Trichoderma reesei</name>
    <dbReference type="NCBI Taxonomy" id="1344414"/>
    <lineage>
        <taxon>Eukaryota</taxon>
        <taxon>Fungi</taxon>
        <taxon>Dikarya</taxon>
        <taxon>Ascomycota</taxon>
        <taxon>Pezizomycotina</taxon>
        <taxon>Sordariomycetes</taxon>
        <taxon>Hypocreomycetidae</taxon>
        <taxon>Hypocreales</taxon>
        <taxon>Hypocreaceae</taxon>
        <taxon>Trichoderma</taxon>
    </lineage>
</organism>
<accession>A0A024S443</accession>
<evidence type="ECO:0000256" key="1">
    <source>
        <dbReference type="SAM" id="MobiDB-lite"/>
    </source>
</evidence>
<feature type="compositionally biased region" description="Low complexity" evidence="1">
    <location>
        <begin position="104"/>
        <end position="118"/>
    </location>
</feature>
<sequence length="657" mass="71820">MPGKAVDQRVDGYFAELLAQDLEFSKIIFEARSMTAGSPVTSSFASPFDDCLDRPTSTMSSHRSSCLSPYPSAYARIQTLGAIQERSSMVSFLDHQEDAKSGHAASDSCSATDTDASSVYDAAPPSFMTRHRPSLDLKAPSPDPVKRSLLPLSKLSLLLPSESSRGGSSWIEADSEAEDEDASIYGAALHLSPRPPTPPEFEVGIDSRPANGSMHKLLHRKSYSATAAAALASPPGQHLSNSTMQERRPSSTQYARHSHTQMQYPDSPESIGMPMSQYSPPLPHSQSLHHLPESVLPRRASNRSSMRTASSHEAVRLIDEDARTEYNQFMSSVDSKYAPRLDSVYIRPSPPPSPLPSVQMWLNGSAQLFSLPFQSDELARVVPLPPDVMETLRVTTACFPETMLLSSSLTIETIRTYSRKARNPVVDLALLPSGPRSHASMSKQSLWRRVVKRGPQQSAQRTRDVHTPTASLLQSPSVTSLESLKPWASVKNVFGNCSDYICDALYSHIVAYNYVSALVARYPTSVSNGRSDSPAGSQHEDIPKKAASLLGLNEGSAMTSAASIRSARRFSSSHWGKEDVMTTSTGSTSTGQDMALRNIQTELLRCIRRLIATARLMAETNTTDEKVVEMEMEDGDVLFMRSLCEIVRVNEEAAAYL</sequence>